<sequence>MDTSMHSIQALFYQLGLKSDEEQISAFIEKHKPLPAHIILHEAYFWNDAQVAFLIEAIEEDSDWCEFVDQLDCLLRES</sequence>
<reference evidence="2" key="1">
    <citation type="submission" date="2017-02" db="EMBL/GenBank/DDBJ databases">
        <authorList>
            <person name="Daims H."/>
        </authorList>
    </citation>
    <scope>NUCLEOTIDE SEQUENCE [LARGE SCALE GENOMIC DNA]</scope>
</reference>
<organism evidence="1 2">
    <name type="scientific">Crenothrix polyspora</name>
    <dbReference type="NCBI Taxonomy" id="360316"/>
    <lineage>
        <taxon>Bacteria</taxon>
        <taxon>Pseudomonadati</taxon>
        <taxon>Pseudomonadota</taxon>
        <taxon>Gammaproteobacteria</taxon>
        <taxon>Methylococcales</taxon>
        <taxon>Crenotrichaceae</taxon>
        <taxon>Crenothrix</taxon>
    </lineage>
</organism>
<proteinExistence type="predicted"/>
<dbReference type="InterPro" id="IPR038086">
    <property type="entry name" value="DUF2789_sf"/>
</dbReference>
<dbReference type="AlphaFoldDB" id="A0A1R4H286"/>
<dbReference type="OrthoDB" id="5828847at2"/>
<evidence type="ECO:0000313" key="2">
    <source>
        <dbReference type="Proteomes" id="UP000195667"/>
    </source>
</evidence>
<evidence type="ECO:0008006" key="3">
    <source>
        <dbReference type="Google" id="ProtNLM"/>
    </source>
</evidence>
<dbReference type="Gene3D" id="1.10.10.1130">
    <property type="entry name" value="Uncharacterised protein PF10982, DUF2789"/>
    <property type="match status" value="1"/>
</dbReference>
<name>A0A1R4H286_9GAMM</name>
<keyword evidence="2" id="KW-1185">Reference proteome</keyword>
<evidence type="ECO:0000313" key="1">
    <source>
        <dbReference type="EMBL" id="SJM90357.1"/>
    </source>
</evidence>
<dbReference type="Pfam" id="PF10982">
    <property type="entry name" value="DUF2789"/>
    <property type="match status" value="1"/>
</dbReference>
<accession>A0A1R4H286</accession>
<dbReference type="InterPro" id="IPR021250">
    <property type="entry name" value="DUF2789"/>
</dbReference>
<gene>
    <name evidence="1" type="ORF">CRENPOLYSF1_1410010</name>
</gene>
<dbReference type="EMBL" id="FUKI01000048">
    <property type="protein sequence ID" value="SJM90357.1"/>
    <property type="molecule type" value="Genomic_DNA"/>
</dbReference>
<dbReference type="Proteomes" id="UP000195667">
    <property type="component" value="Unassembled WGS sequence"/>
</dbReference>
<protein>
    <recommendedName>
        <fullName evidence="3">DUF2789 domain-containing protein</fullName>
    </recommendedName>
</protein>